<evidence type="ECO:0000313" key="3">
    <source>
        <dbReference type="EMBL" id="GAU96070.1"/>
    </source>
</evidence>
<comment type="caution">
    <text evidence="3">The sequence shown here is derived from an EMBL/GenBank/DDBJ whole genome shotgun (WGS) entry which is preliminary data.</text>
</comment>
<keyword evidence="4" id="KW-1185">Reference proteome</keyword>
<feature type="chain" id="PRO_5008898066" description="EB domain-containing protein" evidence="2">
    <location>
        <begin position="21"/>
        <end position="174"/>
    </location>
</feature>
<protein>
    <recommendedName>
        <fullName evidence="5">EB domain-containing protein</fullName>
    </recommendedName>
</protein>
<feature type="signal peptide" evidence="2">
    <location>
        <begin position="1"/>
        <end position="20"/>
    </location>
</feature>
<evidence type="ECO:0008006" key="5">
    <source>
        <dbReference type="Google" id="ProtNLM"/>
    </source>
</evidence>
<dbReference type="Proteomes" id="UP000186922">
    <property type="component" value="Unassembled WGS sequence"/>
</dbReference>
<dbReference type="EMBL" id="BDGG01000003">
    <property type="protein sequence ID" value="GAU96070.1"/>
    <property type="molecule type" value="Genomic_DNA"/>
</dbReference>
<sequence>MEYLRASLFTLLAIVAGVSAVNEVCNRVEDCLDAGTTCQEGQCRCWLEQGAAIAQLWSCSSDNACAAFPGHVCRISRGCPRAIGSIGYCQLKSAAQKATFHDKPSMMEVQPAPMADPIMKRLNEGLVVPPVHELIVNSTSASTAAESSTGAAGADSSTAGTSSASSEHPAASAR</sequence>
<dbReference type="OrthoDB" id="10552342at2759"/>
<name>A0A1D1V582_RAMVA</name>
<reference evidence="3 4" key="1">
    <citation type="journal article" date="2016" name="Nat. Commun.">
        <title>Extremotolerant tardigrade genome and improved radiotolerance of human cultured cells by tardigrade-unique protein.</title>
        <authorList>
            <person name="Hashimoto T."/>
            <person name="Horikawa D.D."/>
            <person name="Saito Y."/>
            <person name="Kuwahara H."/>
            <person name="Kozuka-Hata H."/>
            <person name="Shin-I T."/>
            <person name="Minakuchi Y."/>
            <person name="Ohishi K."/>
            <person name="Motoyama A."/>
            <person name="Aizu T."/>
            <person name="Enomoto A."/>
            <person name="Kondo K."/>
            <person name="Tanaka S."/>
            <person name="Hara Y."/>
            <person name="Koshikawa S."/>
            <person name="Sagara H."/>
            <person name="Miura T."/>
            <person name="Yokobori S."/>
            <person name="Miyagawa K."/>
            <person name="Suzuki Y."/>
            <person name="Kubo T."/>
            <person name="Oyama M."/>
            <person name="Kohara Y."/>
            <person name="Fujiyama A."/>
            <person name="Arakawa K."/>
            <person name="Katayama T."/>
            <person name="Toyoda A."/>
            <person name="Kunieda T."/>
        </authorList>
    </citation>
    <scope>NUCLEOTIDE SEQUENCE [LARGE SCALE GENOMIC DNA]</scope>
    <source>
        <strain evidence="3 4">YOKOZUNA-1</strain>
    </source>
</reference>
<evidence type="ECO:0000256" key="2">
    <source>
        <dbReference type="SAM" id="SignalP"/>
    </source>
</evidence>
<proteinExistence type="predicted"/>
<dbReference type="AlphaFoldDB" id="A0A1D1V582"/>
<feature type="region of interest" description="Disordered" evidence="1">
    <location>
        <begin position="139"/>
        <end position="174"/>
    </location>
</feature>
<gene>
    <name evidence="3" type="primary">RvY_07565-1</name>
    <name evidence="3" type="synonym">RvY_07565.1</name>
    <name evidence="3" type="ORF">RvY_07565</name>
</gene>
<evidence type="ECO:0000313" key="4">
    <source>
        <dbReference type="Proteomes" id="UP000186922"/>
    </source>
</evidence>
<accession>A0A1D1V582</accession>
<keyword evidence="2" id="KW-0732">Signal</keyword>
<organism evidence="3 4">
    <name type="scientific">Ramazzottius varieornatus</name>
    <name type="common">Water bear</name>
    <name type="synonym">Tardigrade</name>
    <dbReference type="NCBI Taxonomy" id="947166"/>
    <lineage>
        <taxon>Eukaryota</taxon>
        <taxon>Metazoa</taxon>
        <taxon>Ecdysozoa</taxon>
        <taxon>Tardigrada</taxon>
        <taxon>Eutardigrada</taxon>
        <taxon>Parachela</taxon>
        <taxon>Hypsibioidea</taxon>
        <taxon>Ramazzottiidae</taxon>
        <taxon>Ramazzottius</taxon>
    </lineage>
</organism>
<evidence type="ECO:0000256" key="1">
    <source>
        <dbReference type="SAM" id="MobiDB-lite"/>
    </source>
</evidence>